<organism evidence="1 2">
    <name type="scientific">Nematostella vectensis</name>
    <name type="common">Starlet sea anemone</name>
    <dbReference type="NCBI Taxonomy" id="45351"/>
    <lineage>
        <taxon>Eukaryota</taxon>
        <taxon>Metazoa</taxon>
        <taxon>Cnidaria</taxon>
        <taxon>Anthozoa</taxon>
        <taxon>Hexacorallia</taxon>
        <taxon>Actiniaria</taxon>
        <taxon>Edwardsiidae</taxon>
        <taxon>Nematostella</taxon>
    </lineage>
</organism>
<dbReference type="Proteomes" id="UP000001593">
    <property type="component" value="Unassembled WGS sequence"/>
</dbReference>
<accession>A7TAN1</accession>
<gene>
    <name evidence="1" type="ORF">NEMVEDRAFT_v1g75993</name>
</gene>
<evidence type="ECO:0000313" key="1">
    <source>
        <dbReference type="EMBL" id="EDO26940.1"/>
    </source>
</evidence>
<dbReference type="HOGENOM" id="CLU_3074740_0_0_1"/>
<evidence type="ECO:0000313" key="2">
    <source>
        <dbReference type="Proteomes" id="UP000001593"/>
    </source>
</evidence>
<proteinExistence type="predicted"/>
<reference evidence="1 2" key="1">
    <citation type="journal article" date="2007" name="Science">
        <title>Sea anemone genome reveals ancestral eumetazoan gene repertoire and genomic organization.</title>
        <authorList>
            <person name="Putnam N.H."/>
            <person name="Srivastava M."/>
            <person name="Hellsten U."/>
            <person name="Dirks B."/>
            <person name="Chapman J."/>
            <person name="Salamov A."/>
            <person name="Terry A."/>
            <person name="Shapiro H."/>
            <person name="Lindquist E."/>
            <person name="Kapitonov V.V."/>
            <person name="Jurka J."/>
            <person name="Genikhovich G."/>
            <person name="Grigoriev I.V."/>
            <person name="Lucas S.M."/>
            <person name="Steele R.E."/>
            <person name="Finnerty J.R."/>
            <person name="Technau U."/>
            <person name="Martindale M.Q."/>
            <person name="Rokhsar D.S."/>
        </authorList>
    </citation>
    <scope>NUCLEOTIDE SEQUENCE [LARGE SCALE GENOMIC DNA]</scope>
    <source>
        <strain evidence="2">CH2 X CH6</strain>
    </source>
</reference>
<protein>
    <submittedName>
        <fullName evidence="1">Uncharacterized protein</fullName>
    </submittedName>
</protein>
<dbReference type="EMBL" id="DS474260">
    <property type="protein sequence ID" value="EDO26940.1"/>
    <property type="molecule type" value="Genomic_DNA"/>
</dbReference>
<name>A7TAN1_NEMVE</name>
<dbReference type="InParanoid" id="A7TAN1"/>
<feature type="non-terminal residue" evidence="1">
    <location>
        <position position="53"/>
    </location>
</feature>
<sequence length="53" mass="5577">PGAYPGKAPGVLLVPWGVPRKGSWRVFGPLGRTRGRLLACYWSPGAYPGKAPG</sequence>
<keyword evidence="2" id="KW-1185">Reference proteome</keyword>
<dbReference type="AlphaFoldDB" id="A7TAN1"/>
<feature type="non-terminal residue" evidence="1">
    <location>
        <position position="1"/>
    </location>
</feature>